<evidence type="ECO:0000313" key="2">
    <source>
        <dbReference type="EMBL" id="MFC3701318.1"/>
    </source>
</evidence>
<keyword evidence="1" id="KW-0812">Transmembrane</keyword>
<name>A0ABV7WPY0_9GAMM</name>
<keyword evidence="1" id="KW-1133">Transmembrane helix</keyword>
<feature type="transmembrane region" description="Helical" evidence="1">
    <location>
        <begin position="75"/>
        <end position="93"/>
    </location>
</feature>
<reference evidence="3" key="1">
    <citation type="journal article" date="2019" name="Int. J. Syst. Evol. Microbiol.">
        <title>The Global Catalogue of Microorganisms (GCM) 10K type strain sequencing project: providing services to taxonomists for standard genome sequencing and annotation.</title>
        <authorList>
            <consortium name="The Broad Institute Genomics Platform"/>
            <consortium name="The Broad Institute Genome Sequencing Center for Infectious Disease"/>
            <person name="Wu L."/>
            <person name="Ma J."/>
        </authorList>
    </citation>
    <scope>NUCLEOTIDE SEQUENCE [LARGE SCALE GENOMIC DNA]</scope>
    <source>
        <strain evidence="3">CECT 8288</strain>
    </source>
</reference>
<evidence type="ECO:0000256" key="1">
    <source>
        <dbReference type="SAM" id="Phobius"/>
    </source>
</evidence>
<accession>A0ABV7WPY0</accession>
<keyword evidence="3" id="KW-1185">Reference proteome</keyword>
<gene>
    <name evidence="2" type="ORF">ACFOND_06655</name>
</gene>
<organism evidence="2 3">
    <name type="scientific">Reinekea marina</name>
    <dbReference type="NCBI Taxonomy" id="1310421"/>
    <lineage>
        <taxon>Bacteria</taxon>
        <taxon>Pseudomonadati</taxon>
        <taxon>Pseudomonadota</taxon>
        <taxon>Gammaproteobacteria</taxon>
        <taxon>Oceanospirillales</taxon>
        <taxon>Saccharospirillaceae</taxon>
        <taxon>Reinekea</taxon>
    </lineage>
</organism>
<dbReference type="PROSITE" id="PS51257">
    <property type="entry name" value="PROKAR_LIPOPROTEIN"/>
    <property type="match status" value="1"/>
</dbReference>
<evidence type="ECO:0000313" key="3">
    <source>
        <dbReference type="Proteomes" id="UP001595710"/>
    </source>
</evidence>
<protein>
    <submittedName>
        <fullName evidence="2">Uncharacterized protein</fullName>
    </submittedName>
</protein>
<dbReference type="RefSeq" id="WP_377362563.1">
    <property type="nucleotide sequence ID" value="NZ_JBHRYN010000008.1"/>
</dbReference>
<comment type="caution">
    <text evidence="2">The sequence shown here is derived from an EMBL/GenBank/DDBJ whole genome shotgun (WGS) entry which is preliminary data.</text>
</comment>
<sequence length="119" mass="13245">MAYEKPKIQAMANIELILPYLLAIQWIVACLFVPILCWYEGLSTSKFCVTCAVISGYGVQFGFYKLMDGAGFSDATLIMFSAMAAYIWIHYLVRAWPDKKEITNATTPTATEDNTAPAN</sequence>
<proteinExistence type="predicted"/>
<dbReference type="EMBL" id="JBHRYN010000008">
    <property type="protein sequence ID" value="MFC3701318.1"/>
    <property type="molecule type" value="Genomic_DNA"/>
</dbReference>
<feature type="transmembrane region" description="Helical" evidence="1">
    <location>
        <begin position="20"/>
        <end position="39"/>
    </location>
</feature>
<keyword evidence="1" id="KW-0472">Membrane</keyword>
<dbReference type="Proteomes" id="UP001595710">
    <property type="component" value="Unassembled WGS sequence"/>
</dbReference>